<comment type="caution">
    <text evidence="4">The sequence shown here is derived from an EMBL/GenBank/DDBJ whole genome shotgun (WGS) entry which is preliminary data.</text>
</comment>
<keyword evidence="1 2" id="KW-0597">Phosphoprotein</keyword>
<dbReference type="EMBL" id="JBHRVA010000002">
    <property type="protein sequence ID" value="MFC3302762.1"/>
    <property type="molecule type" value="Genomic_DNA"/>
</dbReference>
<organism evidence="4 5">
    <name type="scientific">Parvularcula lutaonensis</name>
    <dbReference type="NCBI Taxonomy" id="491923"/>
    <lineage>
        <taxon>Bacteria</taxon>
        <taxon>Pseudomonadati</taxon>
        <taxon>Pseudomonadota</taxon>
        <taxon>Alphaproteobacteria</taxon>
        <taxon>Parvularculales</taxon>
        <taxon>Parvularculaceae</taxon>
        <taxon>Parvularcula</taxon>
    </lineage>
</organism>
<gene>
    <name evidence="4" type="ORF">ACFONP_08465</name>
</gene>
<reference evidence="5" key="1">
    <citation type="journal article" date="2019" name="Int. J. Syst. Evol. Microbiol.">
        <title>The Global Catalogue of Microorganisms (GCM) 10K type strain sequencing project: providing services to taxonomists for standard genome sequencing and annotation.</title>
        <authorList>
            <consortium name="The Broad Institute Genomics Platform"/>
            <consortium name="The Broad Institute Genome Sequencing Center for Infectious Disease"/>
            <person name="Wu L."/>
            <person name="Ma J."/>
        </authorList>
    </citation>
    <scope>NUCLEOTIDE SEQUENCE [LARGE SCALE GENOMIC DNA]</scope>
    <source>
        <strain evidence="5">KCTC 22245</strain>
    </source>
</reference>
<dbReference type="InterPro" id="IPR011006">
    <property type="entry name" value="CheY-like_superfamily"/>
</dbReference>
<dbReference type="InterPro" id="IPR050595">
    <property type="entry name" value="Bact_response_regulator"/>
</dbReference>
<sequence length="127" mass="13547">MARSVVIEDSSRVRGIAIELLGRLGIEAEGIATAKEGASFLIEYKPDLVLLDWDLPKLGALDILTAMAEAALSPKPKVILMATENDPKQFALARAAGAARYILKPFDADDLRAALRGAGVNVDQDTD</sequence>
<dbReference type="RefSeq" id="WP_189571494.1">
    <property type="nucleotide sequence ID" value="NZ_BMXU01000001.1"/>
</dbReference>
<evidence type="ECO:0000313" key="4">
    <source>
        <dbReference type="EMBL" id="MFC3302762.1"/>
    </source>
</evidence>
<evidence type="ECO:0000256" key="1">
    <source>
        <dbReference type="ARBA" id="ARBA00022553"/>
    </source>
</evidence>
<dbReference type="PROSITE" id="PS50110">
    <property type="entry name" value="RESPONSE_REGULATORY"/>
    <property type="match status" value="1"/>
</dbReference>
<feature type="modified residue" description="4-aspartylphosphate" evidence="2">
    <location>
        <position position="52"/>
    </location>
</feature>
<dbReference type="SUPFAM" id="SSF52172">
    <property type="entry name" value="CheY-like"/>
    <property type="match status" value="1"/>
</dbReference>
<keyword evidence="5" id="KW-1185">Reference proteome</keyword>
<dbReference type="Proteomes" id="UP001595607">
    <property type="component" value="Unassembled WGS sequence"/>
</dbReference>
<name>A0ABV7MDB5_9PROT</name>
<evidence type="ECO:0000313" key="5">
    <source>
        <dbReference type="Proteomes" id="UP001595607"/>
    </source>
</evidence>
<dbReference type="SMART" id="SM00448">
    <property type="entry name" value="REC"/>
    <property type="match status" value="1"/>
</dbReference>
<dbReference type="Gene3D" id="3.40.50.2300">
    <property type="match status" value="1"/>
</dbReference>
<proteinExistence type="predicted"/>
<dbReference type="Pfam" id="PF00072">
    <property type="entry name" value="Response_reg"/>
    <property type="match status" value="1"/>
</dbReference>
<accession>A0ABV7MDB5</accession>
<evidence type="ECO:0000259" key="3">
    <source>
        <dbReference type="PROSITE" id="PS50110"/>
    </source>
</evidence>
<dbReference type="PANTHER" id="PTHR44591">
    <property type="entry name" value="STRESS RESPONSE REGULATOR PROTEIN 1"/>
    <property type="match status" value="1"/>
</dbReference>
<dbReference type="PANTHER" id="PTHR44591:SF3">
    <property type="entry name" value="RESPONSE REGULATORY DOMAIN-CONTAINING PROTEIN"/>
    <property type="match status" value="1"/>
</dbReference>
<feature type="domain" description="Response regulatory" evidence="3">
    <location>
        <begin position="3"/>
        <end position="119"/>
    </location>
</feature>
<dbReference type="InterPro" id="IPR001789">
    <property type="entry name" value="Sig_transdc_resp-reg_receiver"/>
</dbReference>
<protein>
    <submittedName>
        <fullName evidence="4">Response regulator</fullName>
    </submittedName>
</protein>
<evidence type="ECO:0000256" key="2">
    <source>
        <dbReference type="PROSITE-ProRule" id="PRU00169"/>
    </source>
</evidence>